<evidence type="ECO:0000313" key="1">
    <source>
        <dbReference type="EMBL" id="GAI18072.1"/>
    </source>
</evidence>
<accession>X1LFJ6</accession>
<reference evidence="1" key="1">
    <citation type="journal article" date="2014" name="Front. Microbiol.">
        <title>High frequency of phylogenetically diverse reductive dehalogenase-homologous genes in deep subseafloor sedimentary metagenomes.</title>
        <authorList>
            <person name="Kawai M."/>
            <person name="Futagami T."/>
            <person name="Toyoda A."/>
            <person name="Takaki Y."/>
            <person name="Nishi S."/>
            <person name="Hori S."/>
            <person name="Arai W."/>
            <person name="Tsubouchi T."/>
            <person name="Morono Y."/>
            <person name="Uchiyama I."/>
            <person name="Ito T."/>
            <person name="Fujiyama A."/>
            <person name="Inagaki F."/>
            <person name="Takami H."/>
        </authorList>
    </citation>
    <scope>NUCLEOTIDE SEQUENCE</scope>
    <source>
        <strain evidence="1">Expedition CK06-06</strain>
    </source>
</reference>
<sequence length="38" mass="4014">MITAPTLCRAAGGNTYGIAIGDVTAAEFGGYYYHLENM</sequence>
<comment type="caution">
    <text evidence="1">The sequence shown here is derived from an EMBL/GenBank/DDBJ whole genome shotgun (WGS) entry which is preliminary data.</text>
</comment>
<protein>
    <submittedName>
        <fullName evidence="1">Uncharacterized protein</fullName>
    </submittedName>
</protein>
<name>X1LFJ6_9ZZZZ</name>
<dbReference type="AlphaFoldDB" id="X1LFJ6"/>
<gene>
    <name evidence="1" type="ORF">S06H3_09912</name>
</gene>
<dbReference type="EMBL" id="BARV01004477">
    <property type="protein sequence ID" value="GAI18072.1"/>
    <property type="molecule type" value="Genomic_DNA"/>
</dbReference>
<organism evidence="1">
    <name type="scientific">marine sediment metagenome</name>
    <dbReference type="NCBI Taxonomy" id="412755"/>
    <lineage>
        <taxon>unclassified sequences</taxon>
        <taxon>metagenomes</taxon>
        <taxon>ecological metagenomes</taxon>
    </lineage>
</organism>
<proteinExistence type="predicted"/>
<feature type="non-terminal residue" evidence="1">
    <location>
        <position position="38"/>
    </location>
</feature>